<feature type="compositionally biased region" description="Polar residues" evidence="1">
    <location>
        <begin position="159"/>
        <end position="172"/>
    </location>
</feature>
<feature type="compositionally biased region" description="Polar residues" evidence="1">
    <location>
        <begin position="368"/>
        <end position="377"/>
    </location>
</feature>
<organism evidence="2 3">
    <name type="scientific">Filobasidium floriforme</name>
    <dbReference type="NCBI Taxonomy" id="5210"/>
    <lineage>
        <taxon>Eukaryota</taxon>
        <taxon>Fungi</taxon>
        <taxon>Dikarya</taxon>
        <taxon>Basidiomycota</taxon>
        <taxon>Agaricomycotina</taxon>
        <taxon>Tremellomycetes</taxon>
        <taxon>Filobasidiales</taxon>
        <taxon>Filobasidiaceae</taxon>
        <taxon>Filobasidium</taxon>
    </lineage>
</organism>
<keyword evidence="3" id="KW-1185">Reference proteome</keyword>
<evidence type="ECO:0000256" key="1">
    <source>
        <dbReference type="SAM" id="MobiDB-lite"/>
    </source>
</evidence>
<protein>
    <submittedName>
        <fullName evidence="2">Uncharacterized protein</fullName>
    </submittedName>
</protein>
<feature type="compositionally biased region" description="Basic and acidic residues" evidence="1">
    <location>
        <begin position="185"/>
        <end position="208"/>
    </location>
</feature>
<gene>
    <name evidence="2" type="ORF">FFLO_06684</name>
</gene>
<accession>A0A8K0JEX6</accession>
<feature type="region of interest" description="Disordered" evidence="1">
    <location>
        <begin position="85"/>
        <end position="405"/>
    </location>
</feature>
<dbReference type="EMBL" id="JABELV010000243">
    <property type="protein sequence ID" value="KAG7527697.1"/>
    <property type="molecule type" value="Genomic_DNA"/>
</dbReference>
<feature type="compositionally biased region" description="Polar residues" evidence="1">
    <location>
        <begin position="85"/>
        <end position="97"/>
    </location>
</feature>
<feature type="region of interest" description="Disordered" evidence="1">
    <location>
        <begin position="462"/>
        <end position="481"/>
    </location>
</feature>
<feature type="compositionally biased region" description="Polar residues" evidence="1">
    <location>
        <begin position="280"/>
        <end position="316"/>
    </location>
</feature>
<reference evidence="2" key="1">
    <citation type="submission" date="2020-04" db="EMBL/GenBank/DDBJ databases">
        <title>Analysis of mating type loci in Filobasidium floriforme.</title>
        <authorList>
            <person name="Nowrousian M."/>
        </authorList>
    </citation>
    <scope>NUCLEOTIDE SEQUENCE</scope>
    <source>
        <strain evidence="2">CBS 6242</strain>
    </source>
</reference>
<name>A0A8K0JEX6_9TREE</name>
<dbReference type="Proteomes" id="UP000812966">
    <property type="component" value="Unassembled WGS sequence"/>
</dbReference>
<feature type="region of interest" description="Disordered" evidence="1">
    <location>
        <begin position="417"/>
        <end position="455"/>
    </location>
</feature>
<feature type="compositionally biased region" description="Low complexity" evidence="1">
    <location>
        <begin position="25"/>
        <end position="49"/>
    </location>
</feature>
<feature type="compositionally biased region" description="Polar residues" evidence="1">
    <location>
        <begin position="244"/>
        <end position="253"/>
    </location>
</feature>
<comment type="caution">
    <text evidence="2">The sequence shown here is derived from an EMBL/GenBank/DDBJ whole genome shotgun (WGS) entry which is preliminary data.</text>
</comment>
<evidence type="ECO:0000313" key="3">
    <source>
        <dbReference type="Proteomes" id="UP000812966"/>
    </source>
</evidence>
<proteinExistence type="predicted"/>
<feature type="compositionally biased region" description="Basic and acidic residues" evidence="1">
    <location>
        <begin position="111"/>
        <end position="158"/>
    </location>
</feature>
<feature type="compositionally biased region" description="Basic and acidic residues" evidence="1">
    <location>
        <begin position="317"/>
        <end position="335"/>
    </location>
</feature>
<feature type="region of interest" description="Disordered" evidence="1">
    <location>
        <begin position="16"/>
        <end position="70"/>
    </location>
</feature>
<sequence length="481" mass="51784">MLLQSRSEFFHRFEAARVMNDDTRATTSTTSVSSSPSTSSATESPTPYTDLPTSSSPAVDKEAAEIGKVPQSSQVAFISAQRQLVPPSNNYTSTPRTLASPAEFTPLPTPSDHHSVQPDVIDHQTSDNRTNHEEQGDPRQHDLSPTRLNRVDSTDIDRASSSTPIHSESGSKLQDDQPVLTRTTITDRHGSEGHSSEEASDRSDKPDKPALQNDVTGLKIRIEHTRPSVTGEATLLGNHPSRLPTASTSSSDTETVRAVVEENGEITSDALPTNEGRGFFSSTRTAVTTPKQQQSKLSALTRSQSSADDLSEQRSIGSERDSFPVEQRSSHHDSHTIIITSPDSATPRETDLPSSFHVPGQGDRQLHQDTPGQPPSQEQRHNRTTDTEDPLPEDVPSAITHPIPAINLLPPDISVAATQSRLSLPPTSSSSSSSSQGVAQGGGMNEGPGLVADSGRSIREYARGLGQWDNGKKMPRLSGWE</sequence>
<dbReference type="AlphaFoldDB" id="A0A8K0JEX6"/>
<feature type="compositionally biased region" description="Low complexity" evidence="1">
    <location>
        <begin position="418"/>
        <end position="436"/>
    </location>
</feature>
<evidence type="ECO:0000313" key="2">
    <source>
        <dbReference type="EMBL" id="KAG7527697.1"/>
    </source>
</evidence>